<dbReference type="EMBL" id="SJPI01000001">
    <property type="protein sequence ID" value="TWT52511.1"/>
    <property type="molecule type" value="Genomic_DNA"/>
</dbReference>
<comment type="caution">
    <text evidence="1">The sequence shown here is derived from an EMBL/GenBank/DDBJ whole genome shotgun (WGS) entry which is preliminary data.</text>
</comment>
<protein>
    <submittedName>
        <fullName evidence="1">Uncharacterized protein</fullName>
    </submittedName>
</protein>
<dbReference type="Proteomes" id="UP000316598">
    <property type="component" value="Unassembled WGS sequence"/>
</dbReference>
<reference evidence="1 2" key="1">
    <citation type="submission" date="2019-02" db="EMBL/GenBank/DDBJ databases">
        <title>Deep-cultivation of Planctomycetes and their phenomic and genomic characterization uncovers novel biology.</title>
        <authorList>
            <person name="Wiegand S."/>
            <person name="Jogler M."/>
            <person name="Boedeker C."/>
            <person name="Pinto D."/>
            <person name="Vollmers J."/>
            <person name="Rivas-Marin E."/>
            <person name="Kohn T."/>
            <person name="Peeters S.H."/>
            <person name="Heuer A."/>
            <person name="Rast P."/>
            <person name="Oberbeckmann S."/>
            <person name="Bunk B."/>
            <person name="Jeske O."/>
            <person name="Meyerdierks A."/>
            <person name="Storesund J.E."/>
            <person name="Kallscheuer N."/>
            <person name="Luecker S."/>
            <person name="Lage O.M."/>
            <person name="Pohl T."/>
            <person name="Merkel B.J."/>
            <person name="Hornburger P."/>
            <person name="Mueller R.-W."/>
            <person name="Bruemmer F."/>
            <person name="Labrenz M."/>
            <person name="Spormann A.M."/>
            <person name="Op Den Camp H."/>
            <person name="Overmann J."/>
            <person name="Amann R."/>
            <person name="Jetten M.S.M."/>
            <person name="Mascher T."/>
            <person name="Medema M.H."/>
            <person name="Devos D.P."/>
            <person name="Kaster A.-K."/>
            <person name="Ovreas L."/>
            <person name="Rohde M."/>
            <person name="Galperin M.Y."/>
            <person name="Jogler C."/>
        </authorList>
    </citation>
    <scope>NUCLEOTIDE SEQUENCE [LARGE SCALE GENOMIC DNA]</scope>
    <source>
        <strain evidence="1 2">Pla22</strain>
    </source>
</reference>
<dbReference type="OrthoDB" id="274356at2"/>
<evidence type="ECO:0000313" key="2">
    <source>
        <dbReference type="Proteomes" id="UP000316598"/>
    </source>
</evidence>
<organism evidence="1 2">
    <name type="scientific">Rubripirellula amarantea</name>
    <dbReference type="NCBI Taxonomy" id="2527999"/>
    <lineage>
        <taxon>Bacteria</taxon>
        <taxon>Pseudomonadati</taxon>
        <taxon>Planctomycetota</taxon>
        <taxon>Planctomycetia</taxon>
        <taxon>Pirellulales</taxon>
        <taxon>Pirellulaceae</taxon>
        <taxon>Rubripirellula</taxon>
    </lineage>
</organism>
<dbReference type="RefSeq" id="WP_146512870.1">
    <property type="nucleotide sequence ID" value="NZ_SJPI01000001.1"/>
</dbReference>
<sequence>MLSFLKHLQERWNDWCGDREMEMAIRRSLSENGYFGQTAKLKNVRCVAVQRPGWLQVFRFEATARVRLEVDDDAPEPDPVYDELFGLVRDDIRHNINTIRVFNQEAERKELFARWSEGLICLRGAHGLSPPT</sequence>
<gene>
    <name evidence="1" type="ORF">Pla22_01350</name>
</gene>
<name>A0A5C5WQY0_9BACT</name>
<proteinExistence type="predicted"/>
<keyword evidence="2" id="KW-1185">Reference proteome</keyword>
<accession>A0A5C5WQY0</accession>
<evidence type="ECO:0000313" key="1">
    <source>
        <dbReference type="EMBL" id="TWT52511.1"/>
    </source>
</evidence>
<dbReference type="AlphaFoldDB" id="A0A5C5WQY0"/>